<keyword evidence="3" id="KW-1185">Reference proteome</keyword>
<accession>A0ABU5ZCH5</accession>
<evidence type="ECO:0000313" key="3">
    <source>
        <dbReference type="Proteomes" id="UP001311730"/>
    </source>
</evidence>
<evidence type="ECO:0000259" key="1">
    <source>
        <dbReference type="Pfam" id="PF26468"/>
    </source>
</evidence>
<dbReference type="Proteomes" id="UP001311730">
    <property type="component" value="Unassembled WGS sequence"/>
</dbReference>
<dbReference type="RefSeq" id="WP_323984394.1">
    <property type="nucleotide sequence ID" value="NZ_JAYKBW010000020.1"/>
</dbReference>
<protein>
    <recommendedName>
        <fullName evidence="1">GIY-YIG domain-containing protein</fullName>
    </recommendedName>
</protein>
<gene>
    <name evidence="2" type="ORF">VJJ08_14145</name>
</gene>
<comment type="caution">
    <text evidence="2">The sequence shown here is derived from an EMBL/GenBank/DDBJ whole genome shotgun (WGS) entry which is preliminary data.</text>
</comment>
<dbReference type="EMBL" id="JAYKBW010000020">
    <property type="protein sequence ID" value="MEB3076423.1"/>
    <property type="molecule type" value="Genomic_DNA"/>
</dbReference>
<dbReference type="Pfam" id="PF26468">
    <property type="entry name" value="GIY_YIG_3"/>
    <property type="match status" value="1"/>
</dbReference>
<sequence>MEKSLTLELHKLFNSQRRFKYPLEKEEKNAIPKNGIYIFFEKGETYKTPEGEILDRIVRVGIHKKDGLLRSRLNQHFKGNSRASSFRRYVGQSIQNKKGTQNKGKLLEQEISIYMQENLSFVVFEVEEKDRRISIESKIISTLSNDKTIPSEDWLGNYSIQPKIKESGLWLVQELYKENLTQEEFEELKQIVLS</sequence>
<feature type="domain" description="GIY-YIG" evidence="1">
    <location>
        <begin position="23"/>
        <end position="192"/>
    </location>
</feature>
<name>A0ABU5ZCH5_9FLAO</name>
<proteinExistence type="predicted"/>
<reference evidence="2 3" key="1">
    <citation type="submission" date="2023-12" db="EMBL/GenBank/DDBJ databases">
        <title>Genomic sequences of Capnocytophaga and Parvimonas strains.</title>
        <authorList>
            <person name="Watt R.M."/>
            <person name="Wang M."/>
            <person name="Yang T."/>
            <person name="Tong W.M."/>
        </authorList>
    </citation>
    <scope>NUCLEOTIDE SEQUENCE [LARGE SCALE GENOMIC DNA]</scope>
    <source>
        <strain evidence="2 3">CCUG 13096</strain>
    </source>
</reference>
<dbReference type="InterPro" id="IPR058782">
    <property type="entry name" value="GIY_YIG_3"/>
</dbReference>
<evidence type="ECO:0000313" key="2">
    <source>
        <dbReference type="EMBL" id="MEB3076423.1"/>
    </source>
</evidence>
<organism evidence="2 3">
    <name type="scientific">Capnocytophaga gingivalis</name>
    <dbReference type="NCBI Taxonomy" id="1017"/>
    <lineage>
        <taxon>Bacteria</taxon>
        <taxon>Pseudomonadati</taxon>
        <taxon>Bacteroidota</taxon>
        <taxon>Flavobacteriia</taxon>
        <taxon>Flavobacteriales</taxon>
        <taxon>Flavobacteriaceae</taxon>
        <taxon>Capnocytophaga</taxon>
    </lineage>
</organism>